<dbReference type="Gene3D" id="3.30.70.1350">
    <property type="entry name" value="Cation efflux protein, cytoplasmic domain"/>
    <property type="match status" value="1"/>
</dbReference>
<dbReference type="PANTHER" id="PTHR43840">
    <property type="entry name" value="MITOCHONDRIAL METAL TRANSPORTER 1-RELATED"/>
    <property type="match status" value="1"/>
</dbReference>
<feature type="domain" description="Cation efflux protein transmembrane" evidence="8">
    <location>
        <begin position="7"/>
        <end position="198"/>
    </location>
</feature>
<dbReference type="GO" id="GO:0015341">
    <property type="term" value="F:zinc efflux antiporter activity"/>
    <property type="evidence" value="ECO:0007669"/>
    <property type="project" value="TreeGrafter"/>
</dbReference>
<evidence type="ECO:0000313" key="10">
    <source>
        <dbReference type="EMBL" id="PIV64882.1"/>
    </source>
</evidence>
<evidence type="ECO:0000256" key="6">
    <source>
        <dbReference type="ARBA" id="ARBA00023136"/>
    </source>
</evidence>
<dbReference type="NCBIfam" id="TIGR01297">
    <property type="entry name" value="CDF"/>
    <property type="match status" value="1"/>
</dbReference>
<dbReference type="GO" id="GO:0005886">
    <property type="term" value="C:plasma membrane"/>
    <property type="evidence" value="ECO:0007669"/>
    <property type="project" value="TreeGrafter"/>
</dbReference>
<gene>
    <name evidence="10" type="ORF">COS09_02510</name>
</gene>
<organism evidence="10 11">
    <name type="scientific">Candidatus Nealsonbacteria bacterium CG01_land_8_20_14_3_00_12</name>
    <dbReference type="NCBI Taxonomy" id="1974697"/>
    <lineage>
        <taxon>Bacteria</taxon>
        <taxon>Candidatus Nealsoniibacteriota</taxon>
    </lineage>
</organism>
<dbReference type="AlphaFoldDB" id="A0A2M7EAW0"/>
<dbReference type="InterPro" id="IPR036837">
    <property type="entry name" value="Cation_efflux_CTD_sf"/>
</dbReference>
<reference evidence="11" key="1">
    <citation type="submission" date="2017-09" db="EMBL/GenBank/DDBJ databases">
        <title>Depth-based differentiation of microbial function through sediment-hosted aquifers and enrichment of novel symbionts in the deep terrestrial subsurface.</title>
        <authorList>
            <person name="Probst A.J."/>
            <person name="Ladd B."/>
            <person name="Jarett J.K."/>
            <person name="Geller-Mcgrath D.E."/>
            <person name="Sieber C.M.K."/>
            <person name="Emerson J.B."/>
            <person name="Anantharaman K."/>
            <person name="Thomas B.C."/>
            <person name="Malmstrom R."/>
            <person name="Stieglmeier M."/>
            <person name="Klingl A."/>
            <person name="Woyke T."/>
            <person name="Ryan C.M."/>
            <person name="Banfield J.F."/>
        </authorList>
    </citation>
    <scope>NUCLEOTIDE SEQUENCE [LARGE SCALE GENOMIC DNA]</scope>
</reference>
<protein>
    <submittedName>
        <fullName evidence="10">Uncharacterized protein</fullName>
    </submittedName>
</protein>
<accession>A0A2M7EAW0</accession>
<dbReference type="GO" id="GO:0015093">
    <property type="term" value="F:ferrous iron transmembrane transporter activity"/>
    <property type="evidence" value="ECO:0007669"/>
    <property type="project" value="TreeGrafter"/>
</dbReference>
<keyword evidence="5 7" id="KW-1133">Transmembrane helix</keyword>
<dbReference type="Proteomes" id="UP000230766">
    <property type="component" value="Unassembled WGS sequence"/>
</dbReference>
<dbReference type="Pfam" id="PF01545">
    <property type="entry name" value="Cation_efflux"/>
    <property type="match status" value="1"/>
</dbReference>
<dbReference type="EMBL" id="PETJ01000067">
    <property type="protein sequence ID" value="PIV64882.1"/>
    <property type="molecule type" value="Genomic_DNA"/>
</dbReference>
<feature type="transmembrane region" description="Helical" evidence="7">
    <location>
        <begin position="7"/>
        <end position="26"/>
    </location>
</feature>
<evidence type="ECO:0000256" key="4">
    <source>
        <dbReference type="ARBA" id="ARBA00022692"/>
    </source>
</evidence>
<sequence length="349" mass="38122">MKEKIAAISILANIILAGGKIIVGVFSGSAAILAEGIHSFMDIFSSAVGYIGIRVSKKPEDQKHPYGHYKFEVLAGTIITLILLATGAGIIYEAYQKFLNPSLIKIPILAFGIMIFSAVVNEIMARLKIHFGKKENSIALLSDGAHSRVDVYASLAVFAGLFLTKYWIYTDSLLAFLIGAYIIKKSFSLGKEAVDSLLDVSAGKDVEERIKTIAKIQNIEISSLKTQKKGSAVTANLEIKLPSNLKVEEATKISDSLREKLIKAMENLQYVAIQITSHEVETGFYKPEFGRGFGWQKKGRFRGEAEGAKGGGPGGYCVCQKCGYKMIHERGIPCSTLECPKCKINLTRE</sequence>
<dbReference type="Pfam" id="PF16916">
    <property type="entry name" value="ZT_dimer"/>
    <property type="match status" value="1"/>
</dbReference>
<evidence type="ECO:0000256" key="7">
    <source>
        <dbReference type="SAM" id="Phobius"/>
    </source>
</evidence>
<dbReference type="GO" id="GO:0015086">
    <property type="term" value="F:cadmium ion transmembrane transporter activity"/>
    <property type="evidence" value="ECO:0007669"/>
    <property type="project" value="TreeGrafter"/>
</dbReference>
<keyword evidence="6 7" id="KW-0472">Membrane</keyword>
<dbReference type="InterPro" id="IPR027470">
    <property type="entry name" value="Cation_efflux_CTD"/>
</dbReference>
<evidence type="ECO:0000256" key="2">
    <source>
        <dbReference type="ARBA" id="ARBA00008114"/>
    </source>
</evidence>
<dbReference type="InterPro" id="IPR027469">
    <property type="entry name" value="Cation_efflux_TMD_sf"/>
</dbReference>
<evidence type="ECO:0000256" key="5">
    <source>
        <dbReference type="ARBA" id="ARBA00022989"/>
    </source>
</evidence>
<keyword evidence="4 7" id="KW-0812">Transmembrane</keyword>
<comment type="caution">
    <text evidence="10">The sequence shown here is derived from an EMBL/GenBank/DDBJ whole genome shotgun (WGS) entry which is preliminary data.</text>
</comment>
<proteinExistence type="inferred from homology"/>
<evidence type="ECO:0000256" key="1">
    <source>
        <dbReference type="ARBA" id="ARBA00004141"/>
    </source>
</evidence>
<evidence type="ECO:0000259" key="9">
    <source>
        <dbReference type="Pfam" id="PF16916"/>
    </source>
</evidence>
<dbReference type="InterPro" id="IPR002524">
    <property type="entry name" value="Cation_efflux"/>
</dbReference>
<dbReference type="SUPFAM" id="SSF161111">
    <property type="entry name" value="Cation efflux protein transmembrane domain-like"/>
    <property type="match status" value="1"/>
</dbReference>
<dbReference type="InterPro" id="IPR058533">
    <property type="entry name" value="Cation_efflux_TM"/>
</dbReference>
<name>A0A2M7EAW0_9BACT</name>
<dbReference type="PANTHER" id="PTHR43840:SF15">
    <property type="entry name" value="MITOCHONDRIAL METAL TRANSPORTER 1-RELATED"/>
    <property type="match status" value="1"/>
</dbReference>
<keyword evidence="3" id="KW-0813">Transport</keyword>
<evidence type="ECO:0000259" key="8">
    <source>
        <dbReference type="Pfam" id="PF01545"/>
    </source>
</evidence>
<feature type="transmembrane region" description="Helical" evidence="7">
    <location>
        <begin position="73"/>
        <end position="92"/>
    </location>
</feature>
<feature type="transmembrane region" description="Helical" evidence="7">
    <location>
        <begin position="104"/>
        <end position="125"/>
    </location>
</feature>
<comment type="similarity">
    <text evidence="2">Belongs to the cation diffusion facilitator (CDF) transporter (TC 2.A.4) family.</text>
</comment>
<dbReference type="GO" id="GO:0006882">
    <property type="term" value="P:intracellular zinc ion homeostasis"/>
    <property type="evidence" value="ECO:0007669"/>
    <property type="project" value="TreeGrafter"/>
</dbReference>
<dbReference type="SUPFAM" id="SSF160240">
    <property type="entry name" value="Cation efflux protein cytoplasmic domain-like"/>
    <property type="match status" value="1"/>
</dbReference>
<evidence type="ECO:0000313" key="11">
    <source>
        <dbReference type="Proteomes" id="UP000230766"/>
    </source>
</evidence>
<dbReference type="FunFam" id="1.20.1510.10:FF:000006">
    <property type="entry name" value="Divalent cation efflux transporter"/>
    <property type="match status" value="1"/>
</dbReference>
<dbReference type="Gene3D" id="1.20.1510.10">
    <property type="entry name" value="Cation efflux protein transmembrane domain"/>
    <property type="match status" value="1"/>
</dbReference>
<feature type="domain" description="Cation efflux protein cytoplasmic" evidence="9">
    <location>
        <begin position="207"/>
        <end position="275"/>
    </location>
</feature>
<comment type="subcellular location">
    <subcellularLocation>
        <location evidence="1">Membrane</location>
        <topology evidence="1">Multi-pass membrane protein</topology>
    </subcellularLocation>
</comment>
<dbReference type="InterPro" id="IPR050291">
    <property type="entry name" value="CDF_Transporter"/>
</dbReference>
<evidence type="ECO:0000256" key="3">
    <source>
        <dbReference type="ARBA" id="ARBA00022448"/>
    </source>
</evidence>
<feature type="transmembrane region" description="Helical" evidence="7">
    <location>
        <begin position="32"/>
        <end position="53"/>
    </location>
</feature>